<evidence type="ECO:0000313" key="2">
    <source>
        <dbReference type="Proteomes" id="UP000245829"/>
    </source>
</evidence>
<dbReference type="Proteomes" id="UP000245829">
    <property type="component" value="Unassembled WGS sequence"/>
</dbReference>
<reference evidence="1 2" key="1">
    <citation type="submission" date="2018-05" db="EMBL/GenBank/DDBJ databases">
        <title>genome sequencing of Nitrosopumilus sp. NM25.</title>
        <authorList>
            <person name="Mori K."/>
            <person name="Nakagawa T."/>
        </authorList>
    </citation>
    <scope>NUCLEOTIDE SEQUENCE [LARGE SCALE GENOMIC DNA]</scope>
    <source>
        <strain evidence="1 2">NM25</strain>
    </source>
</reference>
<proteinExistence type="predicted"/>
<sequence>MTIFTIGILGLVGTAFAIPPFSSQEVFDFSDTIVVGKVILINSTFSPTHNLYHIQVEKFLKNPHDSDVVLAAGQNITSSRSGTQIFHVGDRALFFLTAVFGYGQYHNMLSIHPTTKLVESDWDKCNIFENNIPSDHWMLGGTGSLPKISQDETLDINAFQDRNNFKVGKTVTVSYDISNISDRPKEIDLDGILSRSNGAEFEAMSTMSQHVVLEPCTVYKTIEWRFTPGMTGSYLFEINNNSGTSYGLGFAVKESVESPLAQLKPSGVMGHVQTSSTSYVVGDEVFVRIDTKPNSDVVVDVLNPSDKITEHFVAISDEYGQINTSFLLPHDAMQGTWKVKATYGSDFETLEFDVKERLVPEPEQSRQVSENCGPGTTLQDGICVVDETKENHVDSDRWGGLVPWMIESPLKQIKKGIEPWEVKCNDGLIRIFKSWDLHTPACVFPDSIPKLNERGWQTLEDEK</sequence>
<dbReference type="AlphaFoldDB" id="A0A2S2KR35"/>
<gene>
    <name evidence="1" type="ORF">NZNM25_07920</name>
</gene>
<comment type="caution">
    <text evidence="1">The sequence shown here is derived from an EMBL/GenBank/DDBJ whole genome shotgun (WGS) entry which is preliminary data.</text>
</comment>
<protein>
    <submittedName>
        <fullName evidence="1">Uncharacterized protein</fullName>
    </submittedName>
</protein>
<organism evidence="1 2">
    <name type="scientific">Nitrosopumilus zosterae</name>
    <dbReference type="NCBI Taxonomy" id="718286"/>
    <lineage>
        <taxon>Archaea</taxon>
        <taxon>Nitrososphaerota</taxon>
        <taxon>Nitrososphaeria</taxon>
        <taxon>Nitrosopumilales</taxon>
        <taxon>Nitrosopumilaceae</taxon>
        <taxon>Nitrosopumilus</taxon>
    </lineage>
</organism>
<name>A0A2S2KR35_9ARCH</name>
<dbReference type="Gene3D" id="2.60.40.1930">
    <property type="match status" value="1"/>
</dbReference>
<evidence type="ECO:0000313" key="1">
    <source>
        <dbReference type="EMBL" id="GBH34001.1"/>
    </source>
</evidence>
<dbReference type="EMBL" id="BGKI01000004">
    <property type="protein sequence ID" value="GBH34001.1"/>
    <property type="molecule type" value="Genomic_DNA"/>
</dbReference>
<keyword evidence="2" id="KW-1185">Reference proteome</keyword>
<accession>A0A2S2KR35</accession>